<accession>A0A1T4M0W7</accession>
<name>A0A1T4M0W7_9BACT</name>
<feature type="transmembrane region" description="Helical" evidence="1">
    <location>
        <begin position="80"/>
        <end position="100"/>
    </location>
</feature>
<keyword evidence="1" id="KW-1133">Transmembrane helix</keyword>
<dbReference type="Proteomes" id="UP000190367">
    <property type="component" value="Unassembled WGS sequence"/>
</dbReference>
<evidence type="ECO:0000313" key="3">
    <source>
        <dbReference type="Proteomes" id="UP000190367"/>
    </source>
</evidence>
<protein>
    <submittedName>
        <fullName evidence="2">Uncharacterized protein</fullName>
    </submittedName>
</protein>
<proteinExistence type="predicted"/>
<feature type="transmembrane region" description="Helical" evidence="1">
    <location>
        <begin position="44"/>
        <end position="60"/>
    </location>
</feature>
<sequence>MANENNKSPHILNTSSNLLGFCLIVLTSIKVAHFNQVTIIDDTTGIAAILLTGSCLLSFLSMRSKERRRSEKLEEAADYIFLLSLVCISVTIIIVSFNLLA</sequence>
<keyword evidence="1" id="KW-0812">Transmembrane</keyword>
<dbReference type="RefSeq" id="WP_078667530.1">
    <property type="nucleotide sequence ID" value="NZ_FUWZ01000001.1"/>
</dbReference>
<keyword evidence="1" id="KW-0472">Membrane</keyword>
<keyword evidence="3" id="KW-1185">Reference proteome</keyword>
<dbReference type="AlphaFoldDB" id="A0A1T4M0W7"/>
<evidence type="ECO:0000256" key="1">
    <source>
        <dbReference type="SAM" id="Phobius"/>
    </source>
</evidence>
<dbReference type="EMBL" id="FUWZ01000001">
    <property type="protein sequence ID" value="SJZ60640.1"/>
    <property type="molecule type" value="Genomic_DNA"/>
</dbReference>
<reference evidence="3" key="1">
    <citation type="submission" date="2017-02" db="EMBL/GenBank/DDBJ databases">
        <authorList>
            <person name="Varghese N."/>
            <person name="Submissions S."/>
        </authorList>
    </citation>
    <scope>NUCLEOTIDE SEQUENCE [LARGE SCALE GENOMIC DNA]</scope>
    <source>
        <strain evidence="3">DSM 22224</strain>
    </source>
</reference>
<organism evidence="2 3">
    <name type="scientific">Chitinophaga eiseniae</name>
    <dbReference type="NCBI Taxonomy" id="634771"/>
    <lineage>
        <taxon>Bacteria</taxon>
        <taxon>Pseudomonadati</taxon>
        <taxon>Bacteroidota</taxon>
        <taxon>Chitinophagia</taxon>
        <taxon>Chitinophagales</taxon>
        <taxon>Chitinophagaceae</taxon>
        <taxon>Chitinophaga</taxon>
    </lineage>
</organism>
<dbReference type="OrthoDB" id="886692at2"/>
<gene>
    <name evidence="2" type="ORF">SAMN04488128_101890</name>
</gene>
<evidence type="ECO:0000313" key="2">
    <source>
        <dbReference type="EMBL" id="SJZ60640.1"/>
    </source>
</evidence>